<dbReference type="PANTHER" id="PTHR12059:SF5">
    <property type="entry name" value="LARGE RIBOSOMAL SUBUNIT PROTEIN UL23M"/>
    <property type="match status" value="1"/>
</dbReference>
<evidence type="ECO:0000313" key="6">
    <source>
        <dbReference type="Proteomes" id="UP000243797"/>
    </source>
</evidence>
<protein>
    <recommendedName>
        <fullName evidence="4">Large ribosomal subunit protein uL23m</fullName>
    </recommendedName>
</protein>
<dbReference type="EMBL" id="NKHZ01000041">
    <property type="protein sequence ID" value="PNS18396.1"/>
    <property type="molecule type" value="Genomic_DNA"/>
</dbReference>
<organism evidence="5 6">
    <name type="scientific">Sphaceloma murrayae</name>
    <dbReference type="NCBI Taxonomy" id="2082308"/>
    <lineage>
        <taxon>Eukaryota</taxon>
        <taxon>Fungi</taxon>
        <taxon>Dikarya</taxon>
        <taxon>Ascomycota</taxon>
        <taxon>Pezizomycotina</taxon>
        <taxon>Dothideomycetes</taxon>
        <taxon>Dothideomycetidae</taxon>
        <taxon>Myriangiales</taxon>
        <taxon>Elsinoaceae</taxon>
        <taxon>Sphaceloma</taxon>
    </lineage>
</organism>
<dbReference type="Proteomes" id="UP000243797">
    <property type="component" value="Unassembled WGS sequence"/>
</dbReference>
<dbReference type="OrthoDB" id="275582at2759"/>
<proteinExistence type="inferred from homology"/>
<evidence type="ECO:0000256" key="1">
    <source>
        <dbReference type="ARBA" id="ARBA00006700"/>
    </source>
</evidence>
<comment type="caution">
    <text evidence="5">The sequence shown here is derived from an EMBL/GenBank/DDBJ whole genome shotgun (WGS) entry which is preliminary data.</text>
</comment>
<dbReference type="InterPro" id="IPR013025">
    <property type="entry name" value="Ribosomal_uL23-like"/>
</dbReference>
<dbReference type="PANTHER" id="PTHR12059">
    <property type="entry name" value="RIBOSOMAL PROTEIN L23-RELATED"/>
    <property type="match status" value="1"/>
</dbReference>
<dbReference type="InterPro" id="IPR012678">
    <property type="entry name" value="Ribosomal_uL23/eL15/eS24_sf"/>
</dbReference>
<evidence type="ECO:0000256" key="2">
    <source>
        <dbReference type="ARBA" id="ARBA00022980"/>
    </source>
</evidence>
<sequence>MATGIGSSAARSLSQTIKRAPFRLGQKQVFLPSFTITLLNVPDQSPYYATFQVPLNFNKLDLRDYLFNAYNVGVHHITSRIQQMPVEADGNPRVERPQPGRLYRRPAIKRMTVRLDKPFVWPEAPGEQDLKEQWGKNTFEAARQANRDFGKKFSRRDTWVDERERDEMRVQARRLLEGKDKWRPPAGVSDGSWAVRVVS</sequence>
<keyword evidence="2" id="KW-0689">Ribosomal protein</keyword>
<dbReference type="SUPFAM" id="SSF54189">
    <property type="entry name" value="Ribosomal proteins S24e, L23 and L15e"/>
    <property type="match status" value="1"/>
</dbReference>
<dbReference type="Pfam" id="PF00276">
    <property type="entry name" value="Ribosomal_L23"/>
    <property type="match status" value="1"/>
</dbReference>
<dbReference type="GO" id="GO:0032543">
    <property type="term" value="P:mitochondrial translation"/>
    <property type="evidence" value="ECO:0007669"/>
    <property type="project" value="TreeGrafter"/>
</dbReference>
<comment type="similarity">
    <text evidence="1">Belongs to the universal ribosomal protein uL23 family.</text>
</comment>
<dbReference type="AlphaFoldDB" id="A0A2K1QTK5"/>
<keyword evidence="6" id="KW-1185">Reference proteome</keyword>
<evidence type="ECO:0000313" key="5">
    <source>
        <dbReference type="EMBL" id="PNS18396.1"/>
    </source>
</evidence>
<name>A0A2K1QTK5_9PEZI</name>
<gene>
    <name evidence="5" type="ORF">CAC42_6213</name>
</gene>
<accession>A0A2K1QTK5</accession>
<dbReference type="GO" id="GO:0003735">
    <property type="term" value="F:structural constituent of ribosome"/>
    <property type="evidence" value="ECO:0007669"/>
    <property type="project" value="InterPro"/>
</dbReference>
<keyword evidence="3" id="KW-0687">Ribonucleoprotein</keyword>
<evidence type="ECO:0000256" key="3">
    <source>
        <dbReference type="ARBA" id="ARBA00023274"/>
    </source>
</evidence>
<dbReference type="STRING" id="2082308.A0A2K1QTK5"/>
<dbReference type="Gene3D" id="3.30.70.330">
    <property type="match status" value="1"/>
</dbReference>
<reference evidence="5 6" key="1">
    <citation type="submission" date="2017-06" db="EMBL/GenBank/DDBJ databases">
        <title>Draft genome sequence of a variant of Elsinoe murrayae.</title>
        <authorList>
            <person name="Cheng Q."/>
        </authorList>
    </citation>
    <scope>NUCLEOTIDE SEQUENCE [LARGE SCALE GENOMIC DNA]</scope>
    <source>
        <strain evidence="5 6">CQ-2017a</strain>
    </source>
</reference>
<dbReference type="InterPro" id="IPR012677">
    <property type="entry name" value="Nucleotide-bd_a/b_plait_sf"/>
</dbReference>
<dbReference type="InParanoid" id="A0A2K1QTK5"/>
<evidence type="ECO:0000256" key="4">
    <source>
        <dbReference type="ARBA" id="ARBA00039977"/>
    </source>
</evidence>
<dbReference type="GO" id="GO:0005762">
    <property type="term" value="C:mitochondrial large ribosomal subunit"/>
    <property type="evidence" value="ECO:0007669"/>
    <property type="project" value="TreeGrafter"/>
</dbReference>